<dbReference type="RefSeq" id="WP_115937099.1">
    <property type="nucleotide sequence ID" value="NZ_QRDW01000005.1"/>
</dbReference>
<name>A0A3D9HK27_9PROT</name>
<dbReference type="SUPFAM" id="SSF55729">
    <property type="entry name" value="Acyl-CoA N-acyltransferases (Nat)"/>
    <property type="match status" value="2"/>
</dbReference>
<sequence>MAIQIAELTDETRDKWDRFVAESDATTFFHRSGWREVIEKSFRHDARFLMAERDGVVEGILPLVHVKSSLFGNRLVSTAFCVGGGIAAETDAAHDALKAEADFLMETLKAEYVEYRAPQRSAEDWQKREGLYATFHREIEAEEEECLKQIPRKQRAVVRKALKSEMEIEIVIDPDEFYHVYSTTMRNHGTPVFSKGFIRNLLQEFKGDCDILSARKDGKVLSSVLNFYFKDRVMPYYTGALPEARKTGAADLMYWALMRSAVERGYKIFDFGRSKLGTGPFSFKKNWGFEPVPINLEFSLRNGTPIPDVNPNNPKYDLMIRTWQKLPLPVANVIGPMVSRHLG</sequence>
<gene>
    <name evidence="2" type="ORF">DFP90_105231</name>
</gene>
<dbReference type="AlphaFoldDB" id="A0A3D9HK27"/>
<proteinExistence type="predicted"/>
<comment type="caution">
    <text evidence="2">The sequence shown here is derived from an EMBL/GenBank/DDBJ whole genome shotgun (WGS) entry which is preliminary data.</text>
</comment>
<dbReference type="NCBIfam" id="TIGR03019">
    <property type="entry name" value="pepcterm_femAB"/>
    <property type="match status" value="1"/>
</dbReference>
<dbReference type="InterPro" id="IPR016181">
    <property type="entry name" value="Acyl_CoA_acyltransferase"/>
</dbReference>
<dbReference type="Gene3D" id="3.40.630.30">
    <property type="match status" value="1"/>
</dbReference>
<feature type="domain" description="BioF2-like acetyltransferase" evidence="1">
    <location>
        <begin position="169"/>
        <end position="283"/>
    </location>
</feature>
<reference evidence="2 3" key="1">
    <citation type="submission" date="2018-07" db="EMBL/GenBank/DDBJ databases">
        <title>Genomic Encyclopedia of Type Strains, Phase III (KMG-III): the genomes of soil and plant-associated and newly described type strains.</title>
        <authorList>
            <person name="Whitman W."/>
        </authorList>
    </citation>
    <scope>NUCLEOTIDE SEQUENCE [LARGE SCALE GENOMIC DNA]</scope>
    <source>
        <strain evidence="2 3">CECT 8488</strain>
    </source>
</reference>
<dbReference type="Proteomes" id="UP000256845">
    <property type="component" value="Unassembled WGS sequence"/>
</dbReference>
<dbReference type="InterPro" id="IPR050644">
    <property type="entry name" value="PG_Glycine_Bridge_Synth"/>
</dbReference>
<dbReference type="EMBL" id="QRDW01000005">
    <property type="protein sequence ID" value="RED49859.1"/>
    <property type="molecule type" value="Genomic_DNA"/>
</dbReference>
<accession>A0A3D9HK27</accession>
<dbReference type="Pfam" id="PF13480">
    <property type="entry name" value="Acetyltransf_6"/>
    <property type="match status" value="1"/>
</dbReference>
<dbReference type="InterPro" id="IPR038740">
    <property type="entry name" value="BioF2-like_GNAT_dom"/>
</dbReference>
<evidence type="ECO:0000259" key="1">
    <source>
        <dbReference type="Pfam" id="PF13480"/>
    </source>
</evidence>
<dbReference type="OrthoDB" id="9773932at2"/>
<protein>
    <submittedName>
        <fullName evidence="2">FemAB-related protein (PEP-CTERM system-associated)</fullName>
    </submittedName>
</protein>
<keyword evidence="3" id="KW-1185">Reference proteome</keyword>
<dbReference type="InterPro" id="IPR017469">
    <property type="entry name" value="PEP-CTERM_FemAB-rel"/>
</dbReference>
<organism evidence="2 3">
    <name type="scientific">Aestuariispira insulae</name>
    <dbReference type="NCBI Taxonomy" id="1461337"/>
    <lineage>
        <taxon>Bacteria</taxon>
        <taxon>Pseudomonadati</taxon>
        <taxon>Pseudomonadota</taxon>
        <taxon>Alphaproteobacteria</taxon>
        <taxon>Rhodospirillales</taxon>
        <taxon>Kiloniellaceae</taxon>
        <taxon>Aestuariispira</taxon>
    </lineage>
</organism>
<evidence type="ECO:0000313" key="3">
    <source>
        <dbReference type="Proteomes" id="UP000256845"/>
    </source>
</evidence>
<evidence type="ECO:0000313" key="2">
    <source>
        <dbReference type="EMBL" id="RED49859.1"/>
    </source>
</evidence>
<dbReference type="PANTHER" id="PTHR36174:SF1">
    <property type="entry name" value="LIPID II:GLYCINE GLYCYLTRANSFERASE"/>
    <property type="match status" value="1"/>
</dbReference>
<dbReference type="PANTHER" id="PTHR36174">
    <property type="entry name" value="LIPID II:GLYCINE GLYCYLTRANSFERASE"/>
    <property type="match status" value="1"/>
</dbReference>